<accession>X0XQA7</accession>
<sequence length="46" mass="4989">DNVTIDTSSPLATFLSNIASSESALFPPDANDDEIYWAEFEDGSHV</sequence>
<comment type="caution">
    <text evidence="1">The sequence shown here is derived from an EMBL/GenBank/DDBJ whole genome shotgun (WGS) entry which is preliminary data.</text>
</comment>
<organism evidence="1">
    <name type="scientific">marine sediment metagenome</name>
    <dbReference type="NCBI Taxonomy" id="412755"/>
    <lineage>
        <taxon>unclassified sequences</taxon>
        <taxon>metagenomes</taxon>
        <taxon>ecological metagenomes</taxon>
    </lineage>
</organism>
<evidence type="ECO:0000313" key="1">
    <source>
        <dbReference type="EMBL" id="GAG45379.1"/>
    </source>
</evidence>
<dbReference type="EMBL" id="BARS01059454">
    <property type="protein sequence ID" value="GAG45379.1"/>
    <property type="molecule type" value="Genomic_DNA"/>
</dbReference>
<gene>
    <name evidence="1" type="ORF">S01H1_86107</name>
</gene>
<reference evidence="1" key="1">
    <citation type="journal article" date="2014" name="Front. Microbiol.">
        <title>High frequency of phylogenetically diverse reductive dehalogenase-homologous genes in deep subseafloor sedimentary metagenomes.</title>
        <authorList>
            <person name="Kawai M."/>
            <person name="Futagami T."/>
            <person name="Toyoda A."/>
            <person name="Takaki Y."/>
            <person name="Nishi S."/>
            <person name="Hori S."/>
            <person name="Arai W."/>
            <person name="Tsubouchi T."/>
            <person name="Morono Y."/>
            <person name="Uchiyama I."/>
            <person name="Ito T."/>
            <person name="Fujiyama A."/>
            <person name="Inagaki F."/>
            <person name="Takami H."/>
        </authorList>
    </citation>
    <scope>NUCLEOTIDE SEQUENCE</scope>
    <source>
        <strain evidence="1">Expedition CK06-06</strain>
    </source>
</reference>
<name>X0XQA7_9ZZZZ</name>
<protein>
    <submittedName>
        <fullName evidence="1">Uncharacterized protein</fullName>
    </submittedName>
</protein>
<feature type="non-terminal residue" evidence="1">
    <location>
        <position position="1"/>
    </location>
</feature>
<dbReference type="AlphaFoldDB" id="X0XQA7"/>
<proteinExistence type="predicted"/>
<feature type="non-terminal residue" evidence="1">
    <location>
        <position position="46"/>
    </location>
</feature>